<keyword evidence="12" id="KW-0238">DNA-binding</keyword>
<dbReference type="AlphaFoldDB" id="B6K1K5"/>
<dbReference type="JaponicusDB" id="SJAG_02116">
    <property type="gene designation" value="def1"/>
</dbReference>
<feature type="compositionally biased region" description="Basic and acidic residues" evidence="15">
    <location>
        <begin position="416"/>
        <end position="426"/>
    </location>
</feature>
<evidence type="ECO:0000256" key="8">
    <source>
        <dbReference type="ARBA" id="ARBA00022763"/>
    </source>
</evidence>
<evidence type="ECO:0000256" key="7">
    <source>
        <dbReference type="ARBA" id="ARBA00022490"/>
    </source>
</evidence>
<dbReference type="HOGENOM" id="CLU_323936_0_0_1"/>
<feature type="compositionally biased region" description="Polar residues" evidence="15">
    <location>
        <begin position="427"/>
        <end position="436"/>
    </location>
</feature>
<dbReference type="VEuPathDB" id="FungiDB:SJAG_02116"/>
<keyword evidence="10" id="KW-0832">Ubl conjugation</keyword>
<evidence type="ECO:0000256" key="9">
    <source>
        <dbReference type="ARBA" id="ARBA00022786"/>
    </source>
</evidence>
<dbReference type="InterPro" id="IPR003892">
    <property type="entry name" value="CUE"/>
</dbReference>
<evidence type="ECO:0000256" key="15">
    <source>
        <dbReference type="SAM" id="MobiDB-lite"/>
    </source>
</evidence>
<dbReference type="GO" id="GO:0005737">
    <property type="term" value="C:cytoplasm"/>
    <property type="evidence" value="ECO:0007669"/>
    <property type="project" value="UniProtKB-SubCell"/>
</dbReference>
<dbReference type="eggNOG" id="ENOG502S359">
    <property type="taxonomic scope" value="Eukaryota"/>
</dbReference>
<dbReference type="InterPro" id="IPR041803">
    <property type="entry name" value="DEF1_CUE"/>
</dbReference>
<evidence type="ECO:0000259" key="16">
    <source>
        <dbReference type="PROSITE" id="PS51140"/>
    </source>
</evidence>
<feature type="compositionally biased region" description="Low complexity" evidence="15">
    <location>
        <begin position="206"/>
        <end position="217"/>
    </location>
</feature>
<dbReference type="GO" id="GO:0005634">
    <property type="term" value="C:nucleus"/>
    <property type="evidence" value="ECO:0007669"/>
    <property type="project" value="UniProtKB-SubCell"/>
</dbReference>
<dbReference type="EMBL" id="KE651167">
    <property type="protein sequence ID" value="EEB07036.1"/>
    <property type="molecule type" value="Genomic_DNA"/>
</dbReference>
<name>B6K1K5_SCHJY</name>
<evidence type="ECO:0000256" key="10">
    <source>
        <dbReference type="ARBA" id="ARBA00022843"/>
    </source>
</evidence>
<evidence type="ECO:0000313" key="19">
    <source>
        <dbReference type="Proteomes" id="UP000001744"/>
    </source>
</evidence>
<evidence type="ECO:0000256" key="3">
    <source>
        <dbReference type="ARBA" id="ARBA00004574"/>
    </source>
</evidence>
<evidence type="ECO:0000256" key="1">
    <source>
        <dbReference type="ARBA" id="ARBA00004123"/>
    </source>
</evidence>
<feature type="compositionally biased region" description="Basic and acidic residues" evidence="15">
    <location>
        <begin position="218"/>
        <end position="228"/>
    </location>
</feature>
<feature type="region of interest" description="Disordered" evidence="15">
    <location>
        <begin position="100"/>
        <end position="173"/>
    </location>
</feature>
<evidence type="ECO:0000256" key="13">
    <source>
        <dbReference type="ARBA" id="ARBA00023204"/>
    </source>
</evidence>
<keyword evidence="13" id="KW-0234">DNA repair</keyword>
<feature type="compositionally biased region" description="Basic and acidic residues" evidence="15">
    <location>
        <begin position="194"/>
        <end position="204"/>
    </location>
</feature>
<dbReference type="CDD" id="cd14368">
    <property type="entry name" value="CUE_DEF1_like"/>
    <property type="match status" value="1"/>
</dbReference>
<feature type="compositionally biased region" description="Basic and acidic residues" evidence="15">
    <location>
        <begin position="100"/>
        <end position="109"/>
    </location>
</feature>
<dbReference type="Proteomes" id="UP000001744">
    <property type="component" value="Unassembled WGS sequence"/>
</dbReference>
<evidence type="ECO:0000256" key="6">
    <source>
        <dbReference type="ARBA" id="ARBA00022454"/>
    </source>
</evidence>
<comment type="subcellular location">
    <subcellularLocation>
        <location evidence="3">Chromosome</location>
        <location evidence="3">Telomere</location>
    </subcellularLocation>
    <subcellularLocation>
        <location evidence="2">Cytoplasm</location>
    </subcellularLocation>
    <subcellularLocation>
        <location evidence="1">Nucleus</location>
    </subcellularLocation>
</comment>
<feature type="compositionally biased region" description="Basic residues" evidence="15">
    <location>
        <begin position="9"/>
        <end position="18"/>
    </location>
</feature>
<dbReference type="Pfam" id="PF02845">
    <property type="entry name" value="CUE"/>
    <property type="match status" value="1"/>
</dbReference>
<dbReference type="PROSITE" id="PS51140">
    <property type="entry name" value="CUE"/>
    <property type="match status" value="1"/>
</dbReference>
<comment type="similarity">
    <text evidence="4">Belongs to the DEF1 family.</text>
</comment>
<gene>
    <name evidence="18" type="primary">def1</name>
    <name evidence="17" type="ORF">SJAG_02116</name>
</gene>
<keyword evidence="6" id="KW-0158">Chromosome</keyword>
<reference evidence="17 19" key="1">
    <citation type="journal article" date="2011" name="Science">
        <title>Comparative functional genomics of the fission yeasts.</title>
        <authorList>
            <person name="Rhind N."/>
            <person name="Chen Z."/>
            <person name="Yassour M."/>
            <person name="Thompson D.A."/>
            <person name="Haas B.J."/>
            <person name="Habib N."/>
            <person name="Wapinski I."/>
            <person name="Roy S."/>
            <person name="Lin M.F."/>
            <person name="Heiman D.I."/>
            <person name="Young S.K."/>
            <person name="Furuya K."/>
            <person name="Guo Y."/>
            <person name="Pidoux A."/>
            <person name="Chen H.M."/>
            <person name="Robbertse B."/>
            <person name="Goldberg J.M."/>
            <person name="Aoki K."/>
            <person name="Bayne E.H."/>
            <person name="Berlin A.M."/>
            <person name="Desjardins C.A."/>
            <person name="Dobbs E."/>
            <person name="Dukaj L."/>
            <person name="Fan L."/>
            <person name="FitzGerald M.G."/>
            <person name="French C."/>
            <person name="Gujja S."/>
            <person name="Hansen K."/>
            <person name="Keifenheim D."/>
            <person name="Levin J.Z."/>
            <person name="Mosher R.A."/>
            <person name="Mueller C.A."/>
            <person name="Pfiffner J."/>
            <person name="Priest M."/>
            <person name="Russ C."/>
            <person name="Smialowska A."/>
            <person name="Swoboda P."/>
            <person name="Sykes S.M."/>
            <person name="Vaughn M."/>
            <person name="Vengrova S."/>
            <person name="Yoder R."/>
            <person name="Zeng Q."/>
            <person name="Allshire R."/>
            <person name="Baulcombe D."/>
            <person name="Birren B.W."/>
            <person name="Brown W."/>
            <person name="Ekwall K."/>
            <person name="Kellis M."/>
            <person name="Leatherwood J."/>
            <person name="Levin H."/>
            <person name="Margalit H."/>
            <person name="Martienssen R."/>
            <person name="Nieduszynski C.A."/>
            <person name="Spatafora J.W."/>
            <person name="Friedman N."/>
            <person name="Dalgaard J.Z."/>
            <person name="Baumann P."/>
            <person name="Niki H."/>
            <person name="Regev A."/>
            <person name="Nusbaum C."/>
        </authorList>
    </citation>
    <scope>NUCLEOTIDE SEQUENCE [LARGE SCALE GENOMIC DNA]</scope>
    <source>
        <strain evidence="19">yFS275 / FY16936</strain>
    </source>
</reference>
<evidence type="ECO:0000313" key="18">
    <source>
        <dbReference type="JaponicusDB" id="SJAG_02116"/>
    </source>
</evidence>
<dbReference type="InterPro" id="IPR009060">
    <property type="entry name" value="UBA-like_sf"/>
</dbReference>
<evidence type="ECO:0000256" key="2">
    <source>
        <dbReference type="ARBA" id="ARBA00004496"/>
    </source>
</evidence>
<keyword evidence="9" id="KW-0833">Ubl conjugation pathway</keyword>
<evidence type="ECO:0000256" key="11">
    <source>
        <dbReference type="ARBA" id="ARBA00022895"/>
    </source>
</evidence>
<dbReference type="OrthoDB" id="5396806at2759"/>
<feature type="compositionally biased region" description="Polar residues" evidence="15">
    <location>
        <begin position="19"/>
        <end position="29"/>
    </location>
</feature>
<dbReference type="GO" id="GO:0043130">
    <property type="term" value="F:ubiquitin binding"/>
    <property type="evidence" value="ECO:0007669"/>
    <property type="project" value="InterPro"/>
</dbReference>
<dbReference type="GO" id="GO:0000781">
    <property type="term" value="C:chromosome, telomeric region"/>
    <property type="evidence" value="ECO:0007669"/>
    <property type="project" value="UniProtKB-SubCell"/>
</dbReference>
<feature type="region of interest" description="Disordered" evidence="15">
    <location>
        <begin position="194"/>
        <end position="238"/>
    </location>
</feature>
<evidence type="ECO:0000256" key="14">
    <source>
        <dbReference type="ARBA" id="ARBA00023242"/>
    </source>
</evidence>
<dbReference type="OMA" id="MYQNQFP"/>
<feature type="domain" description="CUE" evidence="16">
    <location>
        <begin position="59"/>
        <end position="102"/>
    </location>
</feature>
<feature type="region of interest" description="Disordered" evidence="15">
    <location>
        <begin position="267"/>
        <end position="289"/>
    </location>
</feature>
<evidence type="ECO:0000256" key="4">
    <source>
        <dbReference type="ARBA" id="ARBA00005491"/>
    </source>
</evidence>
<keyword evidence="8" id="KW-0227">DNA damage</keyword>
<feature type="compositionally biased region" description="Low complexity" evidence="15">
    <location>
        <begin position="457"/>
        <end position="473"/>
    </location>
</feature>
<feature type="compositionally biased region" description="Polar residues" evidence="15">
    <location>
        <begin position="123"/>
        <end position="132"/>
    </location>
</feature>
<feature type="compositionally biased region" description="Polar residues" evidence="15">
    <location>
        <begin position="739"/>
        <end position="749"/>
    </location>
</feature>
<evidence type="ECO:0000313" key="17">
    <source>
        <dbReference type="EMBL" id="EEB07036.1"/>
    </source>
</evidence>
<feature type="region of interest" description="Disordered" evidence="15">
    <location>
        <begin position="1"/>
        <end position="62"/>
    </location>
</feature>
<proteinExistence type="inferred from homology"/>
<dbReference type="STRING" id="402676.B6K1K5"/>
<dbReference type="RefSeq" id="XP_002173329.1">
    <property type="nucleotide sequence ID" value="XM_002173293.2"/>
</dbReference>
<keyword evidence="19" id="KW-1185">Reference proteome</keyword>
<organism evidence="17 19">
    <name type="scientific">Schizosaccharomyces japonicus (strain yFS275 / FY16936)</name>
    <name type="common">Fission yeast</name>
    <dbReference type="NCBI Taxonomy" id="402676"/>
    <lineage>
        <taxon>Eukaryota</taxon>
        <taxon>Fungi</taxon>
        <taxon>Dikarya</taxon>
        <taxon>Ascomycota</taxon>
        <taxon>Taphrinomycotina</taxon>
        <taxon>Schizosaccharomycetes</taxon>
        <taxon>Schizosaccharomycetales</taxon>
        <taxon>Schizosaccharomycetaceae</taxon>
        <taxon>Schizosaccharomyces</taxon>
    </lineage>
</organism>
<evidence type="ECO:0000256" key="12">
    <source>
        <dbReference type="ARBA" id="ARBA00023125"/>
    </source>
</evidence>
<feature type="region of interest" description="Disordered" evidence="15">
    <location>
        <begin position="737"/>
        <end position="766"/>
    </location>
</feature>
<dbReference type="SUPFAM" id="SSF46934">
    <property type="entry name" value="UBA-like"/>
    <property type="match status" value="1"/>
</dbReference>
<accession>B6K1K5</accession>
<feature type="compositionally biased region" description="Basic and acidic residues" evidence="15">
    <location>
        <begin position="485"/>
        <end position="499"/>
    </location>
</feature>
<keyword evidence="14" id="KW-0539">Nucleus</keyword>
<dbReference type="GO" id="GO:0006281">
    <property type="term" value="P:DNA repair"/>
    <property type="evidence" value="ECO:0007669"/>
    <property type="project" value="UniProtKB-KW"/>
</dbReference>
<keyword evidence="7" id="KW-0963">Cytoplasm</keyword>
<protein>
    <recommendedName>
        <fullName evidence="5">RNA polymerase II degradation factor 1</fullName>
    </recommendedName>
</protein>
<sequence>MSNTDKGRFGRTAKKSQPRKQASPASNAKKNVKDGNRISNQPQLNIDVDEELLQPTDLSPESKVNVLRELFPEWTEEDLHDALRESDNDLEITILHISEGHASKWETKKKPPKTVKVPKSSTGPESKTVSLNESRRSRKHRFKAQENGKRNSTVPEAVKSKQGETGIAKAAHTGQILTENDKVANTAVSLAKLEKPTGDFDEPKMTTGTTATEASVTSREERQSEKTAQKPVKTWASIARNKAKDKAWVPTPTATVMTKLNELSLNKTKNTVPSPPPASNEAHLTSAPSRTTATAPETIPAAPVHTVDANVAPVQQTKISAAAPIPTAHVAAETPAPIIQAKSNFLTSAAPNVKNIPTIVPGSTAQFVFQKHLSSEESVVVMPMPKSLQPKKAGLKFGSLTLNDDVVSTSPIKSLAKSDVEPRDNRSTSNTKSAVPTTAWEDRQKPAGPARQQPTNAVPVSSVSVAATVASHSNTRSRKSTTQNETRKVGASREPKEASSAKTKPAPGFSGISGHSQGYMAGETAPTIGGIPVRPMYETSGPFNGVPADLTPHPYVMAANESTSDNDASVPSRFFNQVDSRKVNPMNAHVEGYPPSAFMHNLPYMSGTQQQNNVPPQYGMSPNAELNSASAAFGYGNDRIHSQFFDNGVQAAGVPTDSSYNGNGVKNANIGAATSSPLILPQQIPPHSYPFLQYPTQLTSYGGYKFNQTPQNYMPNAPSEFSPYPSAAHANYYARSQAAGPSTPTSMSGPNGGLNADKTHGHDVQSSAGDNVHGNTMNGGVSAQNSANIANANRGTPIMTPIHPMAAIDNNSVFSPQNIPFSGLQQVQQQGLQPNGKQGISPGQLGAGFPYGAPVNVASPGLGAYANQPYMNRTGGAGWYGPSQQ</sequence>
<evidence type="ECO:0000256" key="5">
    <source>
        <dbReference type="ARBA" id="ARBA00020536"/>
    </source>
</evidence>
<keyword evidence="11" id="KW-0779">Telomere</keyword>
<feature type="region of interest" description="Disordered" evidence="15">
    <location>
        <begin position="413"/>
        <end position="526"/>
    </location>
</feature>
<dbReference type="GO" id="GO:0003677">
    <property type="term" value="F:DNA binding"/>
    <property type="evidence" value="ECO:0007669"/>
    <property type="project" value="UniProtKB-KW"/>
</dbReference>
<dbReference type="GeneID" id="7051718"/>